<dbReference type="AlphaFoldDB" id="A0A1F6WB99"/>
<keyword evidence="2 3" id="KW-0479">Metal-binding</keyword>
<evidence type="ECO:0000313" key="5">
    <source>
        <dbReference type="Proteomes" id="UP000177052"/>
    </source>
</evidence>
<name>A0A1F6WB99_9BACT</name>
<dbReference type="Gene3D" id="1.20.120.450">
    <property type="entry name" value="dinb family like domain"/>
    <property type="match status" value="1"/>
</dbReference>
<comment type="similarity">
    <text evidence="1">Belongs to the DinB family.</text>
</comment>
<dbReference type="InterPro" id="IPR034660">
    <property type="entry name" value="DinB/YfiT-like"/>
</dbReference>
<dbReference type="Proteomes" id="UP000177052">
    <property type="component" value="Unassembled WGS sequence"/>
</dbReference>
<reference evidence="4 5" key="1">
    <citation type="journal article" date="2016" name="Nat. Commun.">
        <title>Thousands of microbial genomes shed light on interconnected biogeochemical processes in an aquifer system.</title>
        <authorList>
            <person name="Anantharaman K."/>
            <person name="Brown C.T."/>
            <person name="Hug L.A."/>
            <person name="Sharon I."/>
            <person name="Castelle C.J."/>
            <person name="Probst A.J."/>
            <person name="Thomas B.C."/>
            <person name="Singh A."/>
            <person name="Wilkins M.J."/>
            <person name="Karaoz U."/>
            <person name="Brodie E.L."/>
            <person name="Williams K.H."/>
            <person name="Hubbard S.S."/>
            <person name="Banfield J.F."/>
        </authorList>
    </citation>
    <scope>NUCLEOTIDE SEQUENCE [LARGE SCALE GENOMIC DNA]</scope>
</reference>
<evidence type="ECO:0008006" key="6">
    <source>
        <dbReference type="Google" id="ProtNLM"/>
    </source>
</evidence>
<proteinExistence type="inferred from homology"/>
<organism evidence="4 5">
    <name type="scientific">Candidatus Nomurabacteria bacterium RIFCSPHIGHO2_12_FULL_37_29</name>
    <dbReference type="NCBI Taxonomy" id="1801759"/>
    <lineage>
        <taxon>Bacteria</taxon>
        <taxon>Candidatus Nomuraibacteriota</taxon>
    </lineage>
</organism>
<dbReference type="SUPFAM" id="SSF109854">
    <property type="entry name" value="DinB/YfiT-like putative metalloenzymes"/>
    <property type="match status" value="1"/>
</dbReference>
<sequence length="158" mass="17840">MTNKEFFLETIKEEAPKFRIAIDALPEDKNAYKVHERSREAGHLAAQLALQWKAISGILTAGVPAFDPHEMENQTKADMLTTFDQGMSQLQKDIETISEEDWENGNASMGEMWSDKKYKMSWGFLFDAIHHRGQLATYLRAMGAIVPSIYGPSADTKN</sequence>
<gene>
    <name evidence="4" type="ORF">A3F19_00190</name>
</gene>
<dbReference type="GO" id="GO:0046872">
    <property type="term" value="F:metal ion binding"/>
    <property type="evidence" value="ECO:0007669"/>
    <property type="project" value="UniProtKB-KW"/>
</dbReference>
<accession>A0A1F6WB99</accession>
<evidence type="ECO:0000256" key="3">
    <source>
        <dbReference type="PIRSR" id="PIRSR607837-1"/>
    </source>
</evidence>
<dbReference type="Pfam" id="PF05163">
    <property type="entry name" value="DinB"/>
    <property type="match status" value="1"/>
</dbReference>
<dbReference type="InterPro" id="IPR007837">
    <property type="entry name" value="DinB"/>
</dbReference>
<protein>
    <recommendedName>
        <fullName evidence="6">DinB-like domain-containing protein</fullName>
    </recommendedName>
</protein>
<evidence type="ECO:0000256" key="2">
    <source>
        <dbReference type="ARBA" id="ARBA00022723"/>
    </source>
</evidence>
<dbReference type="EMBL" id="MFUJ01000023">
    <property type="protein sequence ID" value="OGI79179.1"/>
    <property type="molecule type" value="Genomic_DNA"/>
</dbReference>
<evidence type="ECO:0000256" key="1">
    <source>
        <dbReference type="ARBA" id="ARBA00008635"/>
    </source>
</evidence>
<comment type="caution">
    <text evidence="4">The sequence shown here is derived from an EMBL/GenBank/DDBJ whole genome shotgun (WGS) entry which is preliminary data.</text>
</comment>
<evidence type="ECO:0000313" key="4">
    <source>
        <dbReference type="EMBL" id="OGI79179.1"/>
    </source>
</evidence>
<feature type="binding site" evidence="3">
    <location>
        <position position="131"/>
    </location>
    <ligand>
        <name>a divalent metal cation</name>
        <dbReference type="ChEBI" id="CHEBI:60240"/>
    </ligand>
</feature>